<comment type="caution">
    <text evidence="2">The sequence shown here is derived from an EMBL/GenBank/DDBJ whole genome shotgun (WGS) entry which is preliminary data.</text>
</comment>
<comment type="similarity">
    <text evidence="1">Belongs to the UPF0161 family.</text>
</comment>
<evidence type="ECO:0000313" key="2">
    <source>
        <dbReference type="EMBL" id="OQW50917.1"/>
    </source>
</evidence>
<dbReference type="STRING" id="1827387.A4S15_12960"/>
<accession>A0A1W9HUI4</accession>
<dbReference type="NCBIfam" id="TIGR00278">
    <property type="entry name" value="membrane protein insertion efficiency factor YidD"/>
    <property type="match status" value="1"/>
</dbReference>
<sequence length="104" mass="11524">MKVILRLPALAARGLILVYRYSLSAFIGRTCRHFPSCSEYTDEAIARHGLWAGGWMGAARISRCRPGGTSGLDVVAAHLPGKSRWYRPWSYGLWRSTRADSQAG</sequence>
<dbReference type="GO" id="GO:0005886">
    <property type="term" value="C:plasma membrane"/>
    <property type="evidence" value="ECO:0007669"/>
    <property type="project" value="UniProtKB-SubCell"/>
</dbReference>
<dbReference type="AlphaFoldDB" id="A0A1W9HUI4"/>
<dbReference type="SMART" id="SM01234">
    <property type="entry name" value="Haemolytic"/>
    <property type="match status" value="1"/>
</dbReference>
<comment type="subcellular location">
    <subcellularLocation>
        <location evidence="1">Cell membrane</location>
        <topology evidence="1">Peripheral membrane protein</topology>
        <orientation evidence="1">Cytoplasmic side</orientation>
    </subcellularLocation>
</comment>
<name>A0A1W9HUI4_9HYPH</name>
<keyword evidence="1" id="KW-0472">Membrane</keyword>
<protein>
    <recommendedName>
        <fullName evidence="1">Putative membrane protein insertion efficiency factor</fullName>
    </recommendedName>
</protein>
<dbReference type="Proteomes" id="UP000192872">
    <property type="component" value="Unassembled WGS sequence"/>
</dbReference>
<evidence type="ECO:0000256" key="1">
    <source>
        <dbReference type="HAMAP-Rule" id="MF_00386"/>
    </source>
</evidence>
<dbReference type="EMBL" id="LWDL01000023">
    <property type="protein sequence ID" value="OQW50917.1"/>
    <property type="molecule type" value="Genomic_DNA"/>
</dbReference>
<proteinExistence type="inferred from homology"/>
<dbReference type="RefSeq" id="WP_376801143.1">
    <property type="nucleotide sequence ID" value="NZ_DBNB01000009.1"/>
</dbReference>
<dbReference type="Pfam" id="PF01809">
    <property type="entry name" value="YidD"/>
    <property type="match status" value="1"/>
</dbReference>
<dbReference type="PANTHER" id="PTHR33383">
    <property type="entry name" value="MEMBRANE PROTEIN INSERTION EFFICIENCY FACTOR-RELATED"/>
    <property type="match status" value="1"/>
</dbReference>
<keyword evidence="1" id="KW-1003">Cell membrane</keyword>
<dbReference type="PANTHER" id="PTHR33383:SF1">
    <property type="entry name" value="MEMBRANE PROTEIN INSERTION EFFICIENCY FACTOR-RELATED"/>
    <property type="match status" value="1"/>
</dbReference>
<dbReference type="InterPro" id="IPR002696">
    <property type="entry name" value="Membr_insert_effic_factor_YidD"/>
</dbReference>
<gene>
    <name evidence="2" type="ORF">A4S15_12960</name>
</gene>
<comment type="function">
    <text evidence="1">Could be involved in insertion of integral membrane proteins into the membrane.</text>
</comment>
<reference evidence="2 3" key="1">
    <citation type="journal article" date="2017" name="Water Res.">
        <title>Comammox in drinking water systems.</title>
        <authorList>
            <person name="Wang Y."/>
            <person name="Ma L."/>
            <person name="Mao Y."/>
            <person name="Jiang X."/>
            <person name="Xia Y."/>
            <person name="Yu K."/>
            <person name="Li B."/>
            <person name="Zhang T."/>
        </authorList>
    </citation>
    <scope>NUCLEOTIDE SEQUENCE [LARGE SCALE GENOMIC DNA]</scope>
    <source>
        <strain evidence="2">SG_bin8</strain>
    </source>
</reference>
<organism evidence="2 3">
    <name type="scientific">Candidatus Raskinella chloraquaticus</name>
    <dbReference type="NCBI Taxonomy" id="1951219"/>
    <lineage>
        <taxon>Bacteria</taxon>
        <taxon>Pseudomonadati</taxon>
        <taxon>Pseudomonadota</taxon>
        <taxon>Alphaproteobacteria</taxon>
        <taxon>Hyphomicrobiales</taxon>
        <taxon>Phreatobacteraceae</taxon>
        <taxon>Candidatus Raskinella</taxon>
    </lineage>
</organism>
<evidence type="ECO:0000313" key="3">
    <source>
        <dbReference type="Proteomes" id="UP000192872"/>
    </source>
</evidence>
<dbReference type="HAMAP" id="MF_00386">
    <property type="entry name" value="UPF0161_YidD"/>
    <property type="match status" value="1"/>
</dbReference>